<dbReference type="EMBL" id="ACFU01000003">
    <property type="protein sequence ID" value="EEF14970.1"/>
    <property type="molecule type" value="Genomic_DNA"/>
</dbReference>
<reference evidence="1 2" key="1">
    <citation type="submission" date="2008-08" db="EMBL/GenBank/DDBJ databases">
        <authorList>
            <person name="Madupu R."/>
            <person name="Durkin A.S."/>
            <person name="Torralba M."/>
            <person name="Methe B."/>
            <person name="Sutton G.G."/>
            <person name="Strausberg R.L."/>
            <person name="Nelson K.E."/>
        </authorList>
    </citation>
    <scope>NUCLEOTIDE SEQUENCE [LARGE SCALE GENOMIC DNA]</scope>
    <source>
        <strain evidence="1 2">RM3267</strain>
    </source>
</reference>
<dbReference type="AlphaFoldDB" id="B9CZC2"/>
<accession>B9CZC2</accession>
<protein>
    <submittedName>
        <fullName evidence="1">Uncharacterized protein</fullName>
    </submittedName>
</protein>
<gene>
    <name evidence="1" type="ORF">CAMRE0001_1710</name>
</gene>
<proteinExistence type="predicted"/>
<organism evidence="1 2">
    <name type="scientific">Campylobacter rectus RM3267</name>
    <dbReference type="NCBI Taxonomy" id="553218"/>
    <lineage>
        <taxon>Bacteria</taxon>
        <taxon>Pseudomonadati</taxon>
        <taxon>Campylobacterota</taxon>
        <taxon>Epsilonproteobacteria</taxon>
        <taxon>Campylobacterales</taxon>
        <taxon>Campylobacteraceae</taxon>
        <taxon>Campylobacter</taxon>
    </lineage>
</organism>
<evidence type="ECO:0000313" key="2">
    <source>
        <dbReference type="Proteomes" id="UP000003082"/>
    </source>
</evidence>
<dbReference type="STRING" id="553218.CAMRE0001_1710"/>
<keyword evidence="2" id="KW-1185">Reference proteome</keyword>
<sequence length="52" mass="5882">MLAKRCVCSRSRWASGRLVICRRAYIGSVKFDFKTDKINAASNKLGVNFTEI</sequence>
<evidence type="ECO:0000313" key="1">
    <source>
        <dbReference type="EMBL" id="EEF14970.1"/>
    </source>
</evidence>
<name>B9CZC2_CAMRE</name>
<comment type="caution">
    <text evidence="1">The sequence shown here is derived from an EMBL/GenBank/DDBJ whole genome shotgun (WGS) entry which is preliminary data.</text>
</comment>
<dbReference type="Proteomes" id="UP000003082">
    <property type="component" value="Unassembled WGS sequence"/>
</dbReference>